<dbReference type="InterPro" id="IPR051070">
    <property type="entry name" value="NF-kappa-B_inhibitor"/>
</dbReference>
<evidence type="ECO:0000256" key="1">
    <source>
        <dbReference type="ARBA" id="ARBA00022737"/>
    </source>
</evidence>
<dbReference type="GO" id="GO:0071356">
    <property type="term" value="P:cellular response to tumor necrosis factor"/>
    <property type="evidence" value="ECO:0007669"/>
    <property type="project" value="TreeGrafter"/>
</dbReference>
<feature type="repeat" description="ANK" evidence="3">
    <location>
        <begin position="52"/>
        <end position="74"/>
    </location>
</feature>
<keyword evidence="4" id="KW-0812">Transmembrane</keyword>
<keyword evidence="4" id="KW-0472">Membrane</keyword>
<protein>
    <submittedName>
        <fullName evidence="5">Uncharacterized protein</fullName>
    </submittedName>
</protein>
<feature type="repeat" description="ANK" evidence="3">
    <location>
        <begin position="104"/>
        <end position="136"/>
    </location>
</feature>
<keyword evidence="1" id="KW-0677">Repeat</keyword>
<dbReference type="GO" id="GO:0005829">
    <property type="term" value="C:cytosol"/>
    <property type="evidence" value="ECO:0007669"/>
    <property type="project" value="TreeGrafter"/>
</dbReference>
<sequence>MQIIGLVPDKEWLNHTNNLEQTPLHLAVLTRQVSIVRRLLCAGASADVRDLNGNTPLHNACRLGYEDVVLTLLRPVEHKETLQNQYNVPYQRHSVQMGLLVLFSGLTCLHLAAIGGYINIMQLLLNGKANINATEGKNGRTVLHFAADWGNTTMVKFLLSQRNINLNVRTYAGLTPMLLAVGRRNSEIVSELLNSGAAYETFSLNDDSEDDDDCDDRLVSIIFVSFFF</sequence>
<keyword evidence="6" id="KW-1185">Reference proteome</keyword>
<dbReference type="InterPro" id="IPR036770">
    <property type="entry name" value="Ankyrin_rpt-contain_sf"/>
</dbReference>
<evidence type="ECO:0000256" key="4">
    <source>
        <dbReference type="SAM" id="Phobius"/>
    </source>
</evidence>
<dbReference type="OrthoDB" id="20727at2759"/>
<dbReference type="SUPFAM" id="SSF48403">
    <property type="entry name" value="Ankyrin repeat"/>
    <property type="match status" value="1"/>
</dbReference>
<evidence type="ECO:0000256" key="2">
    <source>
        <dbReference type="ARBA" id="ARBA00023043"/>
    </source>
</evidence>
<dbReference type="AlphaFoldDB" id="A0A8S3ZC35"/>
<dbReference type="PANTHER" id="PTHR46680:SF3">
    <property type="entry name" value="NF-KAPPA-B INHIBITOR CACTUS"/>
    <property type="match status" value="1"/>
</dbReference>
<dbReference type="InterPro" id="IPR002110">
    <property type="entry name" value="Ankyrin_rpt"/>
</dbReference>
<keyword evidence="4" id="KW-1133">Transmembrane helix</keyword>
<dbReference type="PROSITE" id="PS50088">
    <property type="entry name" value="ANK_REPEAT"/>
    <property type="match status" value="5"/>
</dbReference>
<dbReference type="PRINTS" id="PR01415">
    <property type="entry name" value="ANKYRIN"/>
</dbReference>
<evidence type="ECO:0000256" key="3">
    <source>
        <dbReference type="PROSITE-ProRule" id="PRU00023"/>
    </source>
</evidence>
<dbReference type="Proteomes" id="UP000678393">
    <property type="component" value="Unassembled WGS sequence"/>
</dbReference>
<comment type="caution">
    <text evidence="5">The sequence shown here is derived from an EMBL/GenBank/DDBJ whole genome shotgun (WGS) entry which is preliminary data.</text>
</comment>
<proteinExistence type="predicted"/>
<feature type="repeat" description="ANK" evidence="3">
    <location>
        <begin position="138"/>
        <end position="160"/>
    </location>
</feature>
<dbReference type="Gene3D" id="1.25.40.20">
    <property type="entry name" value="Ankyrin repeat-containing domain"/>
    <property type="match status" value="1"/>
</dbReference>
<reference evidence="5" key="1">
    <citation type="submission" date="2021-04" db="EMBL/GenBank/DDBJ databases">
        <authorList>
            <consortium name="Molecular Ecology Group"/>
        </authorList>
    </citation>
    <scope>NUCLEOTIDE SEQUENCE</scope>
</reference>
<dbReference type="PANTHER" id="PTHR46680">
    <property type="entry name" value="NF-KAPPA-B INHIBITOR ALPHA"/>
    <property type="match status" value="1"/>
</dbReference>
<dbReference type="SMART" id="SM00248">
    <property type="entry name" value="ANK"/>
    <property type="match status" value="5"/>
</dbReference>
<accession>A0A8S3ZC35</accession>
<evidence type="ECO:0000313" key="6">
    <source>
        <dbReference type="Proteomes" id="UP000678393"/>
    </source>
</evidence>
<dbReference type="PROSITE" id="PS50297">
    <property type="entry name" value="ANK_REP_REGION"/>
    <property type="match status" value="4"/>
</dbReference>
<feature type="transmembrane region" description="Helical" evidence="4">
    <location>
        <begin position="99"/>
        <end position="118"/>
    </location>
</feature>
<feature type="repeat" description="ANK" evidence="3">
    <location>
        <begin position="172"/>
        <end position="204"/>
    </location>
</feature>
<evidence type="ECO:0000313" key="5">
    <source>
        <dbReference type="EMBL" id="CAG5127094.1"/>
    </source>
</evidence>
<dbReference type="GO" id="GO:0051059">
    <property type="term" value="F:NF-kappaB binding"/>
    <property type="evidence" value="ECO:0007669"/>
    <property type="project" value="TreeGrafter"/>
</dbReference>
<keyword evidence="2 3" id="KW-0040">ANK repeat</keyword>
<gene>
    <name evidence="5" type="ORF">CUNI_LOCUS12652</name>
</gene>
<dbReference type="Pfam" id="PF12796">
    <property type="entry name" value="Ank_2"/>
    <property type="match status" value="2"/>
</dbReference>
<name>A0A8S3ZC35_9EUPU</name>
<dbReference type="EMBL" id="CAJHNH020002565">
    <property type="protein sequence ID" value="CAG5127094.1"/>
    <property type="molecule type" value="Genomic_DNA"/>
</dbReference>
<feature type="repeat" description="ANK" evidence="3">
    <location>
        <begin position="19"/>
        <end position="51"/>
    </location>
</feature>
<organism evidence="5 6">
    <name type="scientific">Candidula unifasciata</name>
    <dbReference type="NCBI Taxonomy" id="100452"/>
    <lineage>
        <taxon>Eukaryota</taxon>
        <taxon>Metazoa</taxon>
        <taxon>Spiralia</taxon>
        <taxon>Lophotrochozoa</taxon>
        <taxon>Mollusca</taxon>
        <taxon>Gastropoda</taxon>
        <taxon>Heterobranchia</taxon>
        <taxon>Euthyneura</taxon>
        <taxon>Panpulmonata</taxon>
        <taxon>Eupulmonata</taxon>
        <taxon>Stylommatophora</taxon>
        <taxon>Helicina</taxon>
        <taxon>Helicoidea</taxon>
        <taxon>Geomitridae</taxon>
        <taxon>Candidula</taxon>
    </lineage>
</organism>